<protein>
    <submittedName>
        <fullName evidence="1">Uncharacterized protein</fullName>
    </submittedName>
</protein>
<gene>
    <name evidence="1" type="ORF">GGR27_002936</name>
</gene>
<evidence type="ECO:0000313" key="2">
    <source>
        <dbReference type="Proteomes" id="UP000770785"/>
    </source>
</evidence>
<dbReference type="Proteomes" id="UP000770785">
    <property type="component" value="Unassembled WGS sequence"/>
</dbReference>
<accession>A0ABX0XEV7</accession>
<organism evidence="1 2">
    <name type="scientific">Neolewinella antarctica</name>
    <dbReference type="NCBI Taxonomy" id="442734"/>
    <lineage>
        <taxon>Bacteria</taxon>
        <taxon>Pseudomonadati</taxon>
        <taxon>Bacteroidota</taxon>
        <taxon>Saprospiria</taxon>
        <taxon>Saprospirales</taxon>
        <taxon>Lewinellaceae</taxon>
        <taxon>Neolewinella</taxon>
    </lineage>
</organism>
<dbReference type="InterPro" id="IPR019658">
    <property type="entry name" value="DUF2515"/>
</dbReference>
<evidence type="ECO:0000313" key="1">
    <source>
        <dbReference type="EMBL" id="NJC27419.1"/>
    </source>
</evidence>
<sequence>MDKYSFSLPPEEQVIKRNRTITTYYAQLYQNEPQLYKWAGMAAFASFHVGEKMKRWNWEAEGIKPLSFTCEKRNRTIEDDFQIIRIINNRIFSEIGWVHLAFGQMDFQSFRALLLEKGRHPMIVRAFEKLDGARMRLRSGERSGSINELVWEANTEILWHEQSEVVQPLFDQLSELFSHAMTFFASFDYKINHHGTTRNTRSRFVLYMLFNGFRSMRKGWMVPKVTNLQHRWCWISNSLLNNWILVESDRQLIATEIKFLAELEQRNLRFQNSL</sequence>
<dbReference type="RefSeq" id="WP_168038516.1">
    <property type="nucleotide sequence ID" value="NZ_JAATJH010000005.1"/>
</dbReference>
<dbReference type="Pfam" id="PF10720">
    <property type="entry name" value="DUF2515"/>
    <property type="match status" value="1"/>
</dbReference>
<keyword evidence="2" id="KW-1185">Reference proteome</keyword>
<dbReference type="EMBL" id="JAATJH010000005">
    <property type="protein sequence ID" value="NJC27419.1"/>
    <property type="molecule type" value="Genomic_DNA"/>
</dbReference>
<proteinExistence type="predicted"/>
<comment type="caution">
    <text evidence="1">The sequence shown here is derived from an EMBL/GenBank/DDBJ whole genome shotgun (WGS) entry which is preliminary data.</text>
</comment>
<reference evidence="1 2" key="1">
    <citation type="submission" date="2020-03" db="EMBL/GenBank/DDBJ databases">
        <title>Genomic Encyclopedia of Type Strains, Phase IV (KMG-IV): sequencing the most valuable type-strain genomes for metagenomic binning, comparative biology and taxonomic classification.</title>
        <authorList>
            <person name="Goeker M."/>
        </authorList>
    </citation>
    <scope>NUCLEOTIDE SEQUENCE [LARGE SCALE GENOMIC DNA]</scope>
    <source>
        <strain evidence="1 2">DSM 105096</strain>
    </source>
</reference>
<name>A0ABX0XEV7_9BACT</name>